<evidence type="ECO:0008006" key="3">
    <source>
        <dbReference type="Google" id="ProtNLM"/>
    </source>
</evidence>
<accession>J9EX75</accession>
<comment type="caution">
    <text evidence="1">The sequence shown here is derived from an EMBL/GenBank/DDBJ whole genome shotgun (WGS) entry which is preliminary data.</text>
</comment>
<organism evidence="1 2">
    <name type="scientific">Wuchereria bancrofti</name>
    <dbReference type="NCBI Taxonomy" id="6293"/>
    <lineage>
        <taxon>Eukaryota</taxon>
        <taxon>Metazoa</taxon>
        <taxon>Ecdysozoa</taxon>
        <taxon>Nematoda</taxon>
        <taxon>Chromadorea</taxon>
        <taxon>Rhabditida</taxon>
        <taxon>Spirurina</taxon>
        <taxon>Spiruromorpha</taxon>
        <taxon>Filarioidea</taxon>
        <taxon>Onchocercidae</taxon>
        <taxon>Wuchereria</taxon>
    </lineage>
</organism>
<proteinExistence type="predicted"/>
<dbReference type="EMBL" id="ADBV01003375">
    <property type="protein sequence ID" value="EJW81782.1"/>
    <property type="molecule type" value="Genomic_DNA"/>
</dbReference>
<name>J9EX75_WUCBA</name>
<dbReference type="AlphaFoldDB" id="J9EX75"/>
<gene>
    <name evidence="1" type="ORF">WUBG_07308</name>
</gene>
<sequence>NQARFSIEEAQEVLFWIEHATNMQFDKDPSTFETAQDVADALKDGTQLCV</sequence>
<reference evidence="2" key="1">
    <citation type="submission" date="2012-08" db="EMBL/GenBank/DDBJ databases">
        <title>The Genome Sequence of Wuchereria bancrofti.</title>
        <authorList>
            <person name="Nutman T.B."/>
            <person name="Fink D.L."/>
            <person name="Russ C."/>
            <person name="Young S."/>
            <person name="Zeng Q."/>
            <person name="Koehrsen M."/>
            <person name="Alvarado L."/>
            <person name="Berlin A."/>
            <person name="Chapman S.B."/>
            <person name="Chen Z."/>
            <person name="Freedman E."/>
            <person name="Gellesch M."/>
            <person name="Goldberg J."/>
            <person name="Griggs A."/>
            <person name="Gujja S."/>
            <person name="Heilman E.R."/>
            <person name="Heiman D."/>
            <person name="Hepburn T."/>
            <person name="Howarth C."/>
            <person name="Jen D."/>
            <person name="Larson L."/>
            <person name="Lewis B."/>
            <person name="Mehta T."/>
            <person name="Park D."/>
            <person name="Pearson M."/>
            <person name="Roberts A."/>
            <person name="Saif S."/>
            <person name="Shea T."/>
            <person name="Shenoy N."/>
            <person name="Sisk P."/>
            <person name="Stolte C."/>
            <person name="Sykes S."/>
            <person name="Walk T."/>
            <person name="White J."/>
            <person name="Yandava C."/>
            <person name="Haas B."/>
            <person name="Henn M.R."/>
            <person name="Nusbaum C."/>
            <person name="Birren B."/>
        </authorList>
    </citation>
    <scope>NUCLEOTIDE SEQUENCE [LARGE SCALE GENOMIC DNA]</scope>
    <source>
        <strain evidence="2">NA</strain>
    </source>
</reference>
<dbReference type="Proteomes" id="UP000004810">
    <property type="component" value="Unassembled WGS sequence"/>
</dbReference>
<protein>
    <recommendedName>
        <fullName evidence="3">Calponin-homology (CH) domain-containing protein</fullName>
    </recommendedName>
</protein>
<evidence type="ECO:0000313" key="2">
    <source>
        <dbReference type="Proteomes" id="UP000004810"/>
    </source>
</evidence>
<feature type="non-terminal residue" evidence="1">
    <location>
        <position position="1"/>
    </location>
</feature>
<evidence type="ECO:0000313" key="1">
    <source>
        <dbReference type="EMBL" id="EJW81782.1"/>
    </source>
</evidence>